<evidence type="ECO:0000313" key="2">
    <source>
        <dbReference type="Proteomes" id="UP001597540"/>
    </source>
</evidence>
<organism evidence="1 2">
    <name type="scientific">Paenibacillus shunpengii</name>
    <dbReference type="NCBI Taxonomy" id="2054424"/>
    <lineage>
        <taxon>Bacteria</taxon>
        <taxon>Bacillati</taxon>
        <taxon>Bacillota</taxon>
        <taxon>Bacilli</taxon>
        <taxon>Bacillales</taxon>
        <taxon>Paenibacillaceae</taxon>
        <taxon>Paenibacillus</taxon>
    </lineage>
</organism>
<sequence length="72" mass="8457">MSKVIHGRYTAEMEGPFVVFIIGMRINRLLAFHKWVAVAKAMGPMIKELYENPQIGFMSIEFFWNWRGITYS</sequence>
<keyword evidence="1" id="KW-0503">Monooxygenase</keyword>
<dbReference type="GO" id="GO:0004497">
    <property type="term" value="F:monooxygenase activity"/>
    <property type="evidence" value="ECO:0007669"/>
    <property type="project" value="UniProtKB-KW"/>
</dbReference>
<keyword evidence="1" id="KW-0560">Oxidoreductase</keyword>
<gene>
    <name evidence="1" type="ORF">ACFSVM_03780</name>
</gene>
<dbReference type="EMBL" id="JBHUMJ010000002">
    <property type="protein sequence ID" value="MFD2699575.1"/>
    <property type="molecule type" value="Genomic_DNA"/>
</dbReference>
<proteinExistence type="predicted"/>
<accession>A0ABW5SLN4</accession>
<evidence type="ECO:0000313" key="1">
    <source>
        <dbReference type="EMBL" id="MFD2699575.1"/>
    </source>
</evidence>
<dbReference type="InterPro" id="IPR025444">
    <property type="entry name" value="Monooxy_af470"/>
</dbReference>
<dbReference type="RefSeq" id="WP_379260507.1">
    <property type="nucleotide sequence ID" value="NZ_JBHUMJ010000002.1"/>
</dbReference>
<reference evidence="2" key="1">
    <citation type="journal article" date="2019" name="Int. J. Syst. Evol. Microbiol.">
        <title>The Global Catalogue of Microorganisms (GCM) 10K type strain sequencing project: providing services to taxonomists for standard genome sequencing and annotation.</title>
        <authorList>
            <consortium name="The Broad Institute Genomics Platform"/>
            <consortium name="The Broad Institute Genome Sequencing Center for Infectious Disease"/>
            <person name="Wu L."/>
            <person name="Ma J."/>
        </authorList>
    </citation>
    <scope>NUCLEOTIDE SEQUENCE [LARGE SCALE GENOMIC DNA]</scope>
    <source>
        <strain evidence="2">KCTC 33849</strain>
    </source>
</reference>
<dbReference type="Proteomes" id="UP001597540">
    <property type="component" value="Unassembled WGS sequence"/>
</dbReference>
<dbReference type="Pfam" id="PF13826">
    <property type="entry name" value="Monooxy_af470-like"/>
    <property type="match status" value="1"/>
</dbReference>
<keyword evidence="2" id="KW-1185">Reference proteome</keyword>
<protein>
    <submittedName>
        <fullName evidence="1">Monooxygenase family protein</fullName>
    </submittedName>
</protein>
<comment type="caution">
    <text evidence="1">The sequence shown here is derived from an EMBL/GenBank/DDBJ whole genome shotgun (WGS) entry which is preliminary data.</text>
</comment>
<name>A0ABW5SLN4_9BACL</name>